<reference evidence="1" key="1">
    <citation type="submission" date="2022-02" db="EMBL/GenBank/DDBJ databases">
        <title>Plant Genome Project.</title>
        <authorList>
            <person name="Zhang R.-G."/>
        </authorList>
    </citation>
    <scope>NUCLEOTIDE SEQUENCE</scope>
    <source>
        <strain evidence="1">AT1</strain>
    </source>
</reference>
<accession>A0ACC0P252</accession>
<gene>
    <name evidence="1" type="ORF">RHMOL_Rhmol04G0157000</name>
</gene>
<sequence length="355" mass="41528">MHAHLYRVRKVLSDDMAEKEHVRKRRRLAWDVLPSEQPEEDVLAPVMLRNEAFRRHVSPPRREADREGHYVFSFGDNLTPRYKILTKMGEDMHDLSLIHTDLKPENILLVSSECVKLPGCKRKASDETHFRCLPKSSAIKLIDFGSTAFDNQNHSSIVSTRHYRAPESSWEYQDTHKVYSCVDLYFVCQDGSTFKTKYKFRPYFYAATKDKMEMDVEAYLRRRYESQIADIEIVEKEDLNLGEALFQTHENLEHLAMMERVLEPLPEHMVQKADRGAEKYFRRGSRLNWPEGAISRESIRAVNKMDRLKNLVSQHVVGASRFSLIDLLHGLLKFDPSERITVRDALNHPFFENMA</sequence>
<protein>
    <submittedName>
        <fullName evidence="1">Uncharacterized protein</fullName>
    </submittedName>
</protein>
<dbReference type="Proteomes" id="UP001062846">
    <property type="component" value="Chromosome 4"/>
</dbReference>
<keyword evidence="2" id="KW-1185">Reference proteome</keyword>
<organism evidence="1 2">
    <name type="scientific">Rhododendron molle</name>
    <name type="common">Chinese azalea</name>
    <name type="synonym">Azalea mollis</name>
    <dbReference type="NCBI Taxonomy" id="49168"/>
    <lineage>
        <taxon>Eukaryota</taxon>
        <taxon>Viridiplantae</taxon>
        <taxon>Streptophyta</taxon>
        <taxon>Embryophyta</taxon>
        <taxon>Tracheophyta</taxon>
        <taxon>Spermatophyta</taxon>
        <taxon>Magnoliopsida</taxon>
        <taxon>eudicotyledons</taxon>
        <taxon>Gunneridae</taxon>
        <taxon>Pentapetalae</taxon>
        <taxon>asterids</taxon>
        <taxon>Ericales</taxon>
        <taxon>Ericaceae</taxon>
        <taxon>Ericoideae</taxon>
        <taxon>Rhodoreae</taxon>
        <taxon>Rhododendron</taxon>
    </lineage>
</organism>
<comment type="caution">
    <text evidence="1">The sequence shown here is derived from an EMBL/GenBank/DDBJ whole genome shotgun (WGS) entry which is preliminary data.</text>
</comment>
<evidence type="ECO:0000313" key="1">
    <source>
        <dbReference type="EMBL" id="KAI8559234.1"/>
    </source>
</evidence>
<name>A0ACC0P252_RHOML</name>
<evidence type="ECO:0000313" key="2">
    <source>
        <dbReference type="Proteomes" id="UP001062846"/>
    </source>
</evidence>
<proteinExistence type="predicted"/>
<dbReference type="EMBL" id="CM046391">
    <property type="protein sequence ID" value="KAI8559234.1"/>
    <property type="molecule type" value="Genomic_DNA"/>
</dbReference>